<dbReference type="Proteomes" id="UP001156441">
    <property type="component" value="Unassembled WGS sequence"/>
</dbReference>
<evidence type="ECO:0000259" key="1">
    <source>
        <dbReference type="Pfam" id="PF05729"/>
    </source>
</evidence>
<dbReference type="SUPFAM" id="SSF52540">
    <property type="entry name" value="P-loop containing nucleoside triphosphate hydrolases"/>
    <property type="match status" value="1"/>
</dbReference>
<dbReference type="PANTHER" id="PTHR46844">
    <property type="entry name" value="SLR5058 PROTEIN"/>
    <property type="match status" value="1"/>
</dbReference>
<dbReference type="InterPro" id="IPR035897">
    <property type="entry name" value="Toll_tir_struct_dom_sf"/>
</dbReference>
<protein>
    <submittedName>
        <fullName evidence="3">TIR domain-containing protein</fullName>
    </submittedName>
</protein>
<dbReference type="Gene3D" id="3.40.50.300">
    <property type="entry name" value="P-loop containing nucleotide triphosphate hydrolases"/>
    <property type="match status" value="1"/>
</dbReference>
<dbReference type="SUPFAM" id="SSF48371">
    <property type="entry name" value="ARM repeat"/>
    <property type="match status" value="1"/>
</dbReference>
<evidence type="ECO:0000313" key="3">
    <source>
        <dbReference type="EMBL" id="MCT2584643.1"/>
    </source>
</evidence>
<sequence length="1102" mass="120422">MDSVGPERTRAGRIFISYRRDSAAGAARAVAHDLDAAFGAHTAFIDTTMPGGATWPARLRDELVGAPVVLALIGPEWLTASDEWNRRRVDSPTDWVRQEIETALRSPDILLIPVLLDGVTIPPKEALPASLTDLADRQARVLSHGTWTWQFGALIEDVERHTGWRRAARVAFRPGRVTVETYTRAQLRRAEAVLLTDGPAVGTGRDPAAQAAAPVVPDLLPFQVDAPVTDGLTADVAEHLRRAVKDRARRSAEDLLRDVRPQRLVVVGGPGSGKTTLFSMITRAHAAAGSTDNAASVPVLLRVRDLSPAGEDSLTAELARDACRWLGLGLDHGFFDELFASGRGMLLVDGVDEASTVSRRNELLTKIDLFAEKYESATVLVSSRMVGYDPRLLGRRFTHYELAPFSERQVRAVLTGVLGSGAEEVAKRVLEDTRLSTFVETPLLLSIVARIVVARGTVDRLPRERQALYDVAVEMMLADWDAHRGIETVERPRRLEPGEIRRALEIVAYRVHAGLAACGSRSIVEAATLEYELTEALGEHADMSLARWQARELLRYAVIRTGLLVESGPGHFAFCHRAVQEHLAACAIYERGVDEVVRHLAEHGLHEPEWRNVHLLLVSMQRGKRARAVIEYVLDAGSTHEEWLHRDLLLVGEALGESPALVAVIDDEPAVRVASEVLSIGTRSRQEVGHLVSQAAVRVLRSWQDTPMRATSRRCLASMTDRSSPVERHCVAAIVGDVQAAQDALVELIVSADSETAERAAMAVRDLGVDLQPTADHVAAILGTIPARVSDLESGVETRLPCTAAEVVGLLARDSPCRGRVLSTYMTWLDDEAGSDRLRRAAATGLGWLGENSAEVRERLLRMLLDQRIPPADRSWPAYALFRLRGGESAVVEAMLTVLEDESPILCGWAQGYLSNFATRSSEVVARLAVLARDPSRPTLPWVLAATARLSGLTHDAIELLETIAVSDPSVARRAGAIEVLVQCAHTNPEWRRRAATGLVEALPAFLDVEPTEENVGALATGMRALGWLRVDRPATWELCLRFLRHDSREMRETATYGIGGLPTDEHLAARIAAMLASPELTGTIRGGLTDALHRMYTPDQL</sequence>
<accession>A0ABT2JA54</accession>
<keyword evidence="4" id="KW-1185">Reference proteome</keyword>
<dbReference type="InterPro" id="IPR027417">
    <property type="entry name" value="P-loop_NTPase"/>
</dbReference>
<name>A0ABT2JA54_9PSEU</name>
<dbReference type="RefSeq" id="WP_260192031.1">
    <property type="nucleotide sequence ID" value="NZ_JAFFZE010000012.1"/>
</dbReference>
<dbReference type="EMBL" id="JAFFZE010000012">
    <property type="protein sequence ID" value="MCT2584643.1"/>
    <property type="molecule type" value="Genomic_DNA"/>
</dbReference>
<dbReference type="Pfam" id="PF05729">
    <property type="entry name" value="NACHT"/>
    <property type="match status" value="1"/>
</dbReference>
<dbReference type="InterPro" id="IPR016024">
    <property type="entry name" value="ARM-type_fold"/>
</dbReference>
<evidence type="ECO:0000313" key="4">
    <source>
        <dbReference type="Proteomes" id="UP001156441"/>
    </source>
</evidence>
<gene>
    <name evidence="3" type="ORF">JT362_16100</name>
</gene>
<dbReference type="Gene3D" id="1.25.10.10">
    <property type="entry name" value="Leucine-rich Repeat Variant"/>
    <property type="match status" value="2"/>
</dbReference>
<comment type="caution">
    <text evidence="3">The sequence shown here is derived from an EMBL/GenBank/DDBJ whole genome shotgun (WGS) entry which is preliminary data.</text>
</comment>
<dbReference type="Gene3D" id="3.40.50.10140">
    <property type="entry name" value="Toll/interleukin-1 receptor homology (TIR) domain"/>
    <property type="match status" value="1"/>
</dbReference>
<dbReference type="PANTHER" id="PTHR46844:SF1">
    <property type="entry name" value="SLR5058 PROTEIN"/>
    <property type="match status" value="1"/>
</dbReference>
<organism evidence="3 4">
    <name type="scientific">Actinophytocola gossypii</name>
    <dbReference type="NCBI Taxonomy" id="2812003"/>
    <lineage>
        <taxon>Bacteria</taxon>
        <taxon>Bacillati</taxon>
        <taxon>Actinomycetota</taxon>
        <taxon>Actinomycetes</taxon>
        <taxon>Pseudonocardiales</taxon>
        <taxon>Pseudonocardiaceae</taxon>
    </lineage>
</organism>
<feature type="domain" description="TIR" evidence="2">
    <location>
        <begin position="14"/>
        <end position="127"/>
    </location>
</feature>
<dbReference type="Pfam" id="PF13676">
    <property type="entry name" value="TIR_2"/>
    <property type="match status" value="1"/>
</dbReference>
<evidence type="ECO:0000259" key="2">
    <source>
        <dbReference type="Pfam" id="PF13676"/>
    </source>
</evidence>
<dbReference type="InterPro" id="IPR007111">
    <property type="entry name" value="NACHT_NTPase"/>
</dbReference>
<dbReference type="InterPro" id="IPR011989">
    <property type="entry name" value="ARM-like"/>
</dbReference>
<proteinExistence type="predicted"/>
<feature type="domain" description="NACHT" evidence="1">
    <location>
        <begin position="263"/>
        <end position="414"/>
    </location>
</feature>
<reference evidence="3 4" key="1">
    <citation type="submission" date="2021-02" db="EMBL/GenBank/DDBJ databases">
        <title>Actinophytocola xerophila sp. nov., isolated from soil of cotton cropping field.</title>
        <authorList>
            <person name="Huang R."/>
            <person name="Chen X."/>
            <person name="Ge X."/>
            <person name="Liu W."/>
        </authorList>
    </citation>
    <scope>NUCLEOTIDE SEQUENCE [LARGE SCALE GENOMIC DNA]</scope>
    <source>
        <strain evidence="3 4">S1-96</strain>
    </source>
</reference>
<dbReference type="InterPro" id="IPR000157">
    <property type="entry name" value="TIR_dom"/>
</dbReference>